<dbReference type="EMBL" id="PP885733">
    <property type="protein sequence ID" value="XCN28377.1"/>
    <property type="molecule type" value="Genomic_DNA"/>
</dbReference>
<name>A0AAU8L0R6_9CAUD</name>
<accession>A0AAU8L0R6</accession>
<proteinExistence type="predicted"/>
<sequence length="369" mass="41529">MTDIIKISDGIGHFLLVDPDSGLPVSRTTGEIIRYTPWDVILKDVKTVRVAIDWRFLHPAAGENAMIETQEFLAKEYPDVELSLCSGFNMEILMGPDVGIILTHVGLQIVNHKVNGLEGKIVHIDPEHRDPVKEKPKDVLECTHKLSPFIHTGHERSRFHMVGSHTTAPDFPYTVITMEDLANQVIHACGIESRPLQICVILSTGQGRYVGDMVKEIGEQLKDIGHITGVEAVDADIVLEYVEHKWEVKKARGLGPTSKKVFLGTKVELGDLVAKDWEGARTPFTLEEFIEHYGKFHGKVPHRFYFEHPILEEEMKVIAEMKRRLKALVGEEFVVTPTFFLSDVSFSVRRGKITVTKSRETSSGFEITL</sequence>
<organism evidence="1">
    <name type="scientific">Pantoea phage Survivor</name>
    <dbReference type="NCBI Taxonomy" id="3232176"/>
    <lineage>
        <taxon>Viruses</taxon>
        <taxon>Duplodnaviria</taxon>
        <taxon>Heunggongvirae</taxon>
        <taxon>Uroviricota</taxon>
        <taxon>Caudoviricetes</taxon>
    </lineage>
</organism>
<reference evidence="1" key="1">
    <citation type="submission" date="2024-06" db="EMBL/GenBank/DDBJ databases">
        <authorList>
            <person name="Gannavaram S."/>
            <person name="Nemani S."/>
            <person name="Datta M."/>
            <person name="Picchiottino A."/>
            <person name="Mereddy A."/>
            <person name="Gannavaram N."/>
            <person name="Honeycutt C."/>
            <person name="Tran D."/>
            <person name="Choi K."/>
            <person name="Srinivasan K."/>
            <person name="Johnson A."/>
        </authorList>
    </citation>
    <scope>NUCLEOTIDE SEQUENCE</scope>
</reference>
<evidence type="ECO:0000313" key="1">
    <source>
        <dbReference type="EMBL" id="XCN28377.1"/>
    </source>
</evidence>
<protein>
    <submittedName>
        <fullName evidence="1">Uncharacterized protein</fullName>
    </submittedName>
</protein>